<accession>A0A1X2HKP1</accession>
<evidence type="ECO:0000256" key="5">
    <source>
        <dbReference type="PIRSR" id="PIRSR639383-3"/>
    </source>
</evidence>
<comment type="cofactor">
    <cofactor evidence="7">
        <name>Mn(2+)</name>
        <dbReference type="ChEBI" id="CHEBI:29035"/>
    </cofactor>
</comment>
<dbReference type="EMBL" id="MCGN01000002">
    <property type="protein sequence ID" value="ORY99889.1"/>
    <property type="molecule type" value="Genomic_DNA"/>
</dbReference>
<feature type="active site" description="Tele-AMP-histidine intermediate" evidence="3">
    <location>
        <position position="100"/>
    </location>
</feature>
<evidence type="ECO:0000256" key="6">
    <source>
        <dbReference type="PROSITE-ProRule" id="PRU00464"/>
    </source>
</evidence>
<feature type="region of interest" description="Disordered" evidence="8">
    <location>
        <begin position="122"/>
        <end position="141"/>
    </location>
</feature>
<dbReference type="CDD" id="cd01275">
    <property type="entry name" value="FHIT"/>
    <property type="match status" value="1"/>
</dbReference>
<feature type="site" description="Important for induction of apoptosis" evidence="5">
    <location>
        <position position="118"/>
    </location>
</feature>
<evidence type="ECO:0000259" key="9">
    <source>
        <dbReference type="PROSITE" id="PS51084"/>
    </source>
</evidence>
<dbReference type="OrthoDB" id="680339at2759"/>
<dbReference type="FunFam" id="3.30.428.10:FF:000011">
    <property type="entry name" value="Fragile histidine triad"/>
    <property type="match status" value="1"/>
</dbReference>
<dbReference type="EC" id="3.6.1.29" evidence="7"/>
<dbReference type="Pfam" id="PF01230">
    <property type="entry name" value="HIT"/>
    <property type="match status" value="1"/>
</dbReference>
<dbReference type="PROSITE" id="PS51084">
    <property type="entry name" value="HIT_2"/>
    <property type="match status" value="1"/>
</dbReference>
<dbReference type="InParanoid" id="A0A1X2HKP1"/>
<feature type="domain" description="HIT" evidence="9">
    <location>
        <begin position="6"/>
        <end position="113"/>
    </location>
</feature>
<evidence type="ECO:0000256" key="3">
    <source>
        <dbReference type="PIRSR" id="PIRSR639383-1"/>
    </source>
</evidence>
<dbReference type="Proteomes" id="UP000242180">
    <property type="component" value="Unassembled WGS sequence"/>
</dbReference>
<dbReference type="FunCoup" id="A0A1X2HKP1">
    <property type="interactions" value="94"/>
</dbReference>
<organism evidence="10 11">
    <name type="scientific">Syncephalastrum racemosum</name>
    <name type="common">Filamentous fungus</name>
    <dbReference type="NCBI Taxonomy" id="13706"/>
    <lineage>
        <taxon>Eukaryota</taxon>
        <taxon>Fungi</taxon>
        <taxon>Fungi incertae sedis</taxon>
        <taxon>Mucoromycota</taxon>
        <taxon>Mucoromycotina</taxon>
        <taxon>Mucoromycetes</taxon>
        <taxon>Mucorales</taxon>
        <taxon>Syncephalastraceae</taxon>
        <taxon>Syncephalastrum</taxon>
    </lineage>
</organism>
<evidence type="ECO:0000256" key="7">
    <source>
        <dbReference type="RuleBase" id="RU366076"/>
    </source>
</evidence>
<evidence type="ECO:0000256" key="2">
    <source>
        <dbReference type="ARBA" id="ARBA00022801"/>
    </source>
</evidence>
<keyword evidence="11" id="KW-1185">Reference proteome</keyword>
<proteinExistence type="predicted"/>
<keyword evidence="1 7" id="KW-0547">Nucleotide-binding</keyword>
<comment type="catalytic activity">
    <reaction evidence="7">
        <text>P(1),P(3)-bis(5'-adenosyl) triphosphate + H2O = AMP + ADP + 2 H(+)</text>
        <dbReference type="Rhea" id="RHEA:13893"/>
        <dbReference type="ChEBI" id="CHEBI:15377"/>
        <dbReference type="ChEBI" id="CHEBI:15378"/>
        <dbReference type="ChEBI" id="CHEBI:58529"/>
        <dbReference type="ChEBI" id="CHEBI:456215"/>
        <dbReference type="ChEBI" id="CHEBI:456216"/>
        <dbReference type="EC" id="3.6.1.29"/>
    </reaction>
</comment>
<feature type="binding site" evidence="4">
    <location>
        <begin position="93"/>
        <end position="96"/>
    </location>
    <ligand>
        <name>substrate</name>
    </ligand>
</feature>
<dbReference type="PANTHER" id="PTHR46243:SF1">
    <property type="entry name" value="BIS(5'-ADENOSYL)-TRIPHOSPHATASE"/>
    <property type="match status" value="1"/>
</dbReference>
<sequence>MRLPKVYQFGPHSIPETQVFYKSRFCLGLVNLKPITDGHVLVISKRLAPRLRDLRPEEAADMIVSAQKIGNIIEGHYNGTSLTTVIQDGPEAGQTVPHVHMHIIPRRAGDWANNDDIYDELSHNRVDNEERQPRSAEDMKQEADRLRAFFAETVEGEED</sequence>
<evidence type="ECO:0000256" key="4">
    <source>
        <dbReference type="PIRSR" id="PIRSR639383-2"/>
    </source>
</evidence>
<dbReference type="SUPFAM" id="SSF54197">
    <property type="entry name" value="HIT-like"/>
    <property type="match status" value="1"/>
</dbReference>
<dbReference type="InterPro" id="IPR036265">
    <property type="entry name" value="HIT-like_sf"/>
</dbReference>
<dbReference type="InterPro" id="IPR011146">
    <property type="entry name" value="HIT-like"/>
</dbReference>
<dbReference type="Gene3D" id="3.30.428.10">
    <property type="entry name" value="HIT-like"/>
    <property type="match status" value="1"/>
</dbReference>
<evidence type="ECO:0000313" key="10">
    <source>
        <dbReference type="EMBL" id="ORY99889.1"/>
    </source>
</evidence>
<dbReference type="GO" id="GO:0000166">
    <property type="term" value="F:nucleotide binding"/>
    <property type="evidence" value="ECO:0007669"/>
    <property type="project" value="UniProtKB-KW"/>
</dbReference>
<name>A0A1X2HKP1_SYNRA</name>
<dbReference type="InterPro" id="IPR051884">
    <property type="entry name" value="Bis(5'-adenosyl)-TPase_reg"/>
</dbReference>
<dbReference type="GO" id="GO:0047710">
    <property type="term" value="F:bis(5'-adenosyl)-triphosphatase activity"/>
    <property type="evidence" value="ECO:0007669"/>
    <property type="project" value="UniProtKB-UniRule"/>
</dbReference>
<feature type="short sequence motif" description="Histidine triad motif" evidence="6">
    <location>
        <begin position="98"/>
        <end position="102"/>
    </location>
</feature>
<dbReference type="STRING" id="13706.A0A1X2HKP1"/>
<feature type="binding site" evidence="4">
    <location>
        <position position="87"/>
    </location>
    <ligand>
        <name>substrate</name>
    </ligand>
</feature>
<feature type="binding site" evidence="4">
    <location>
        <position position="12"/>
    </location>
    <ligand>
        <name>substrate</name>
    </ligand>
</feature>
<feature type="binding site" evidence="4">
    <location>
        <position position="102"/>
    </location>
    <ligand>
        <name>substrate</name>
    </ligand>
</feature>
<evidence type="ECO:0000256" key="1">
    <source>
        <dbReference type="ARBA" id="ARBA00022741"/>
    </source>
</evidence>
<comment type="caution">
    <text evidence="10">The sequence shown here is derived from an EMBL/GenBank/DDBJ whole genome shotgun (WGS) entry which is preliminary data.</text>
</comment>
<protein>
    <recommendedName>
        <fullName evidence="7">Bis(5'-adenosyl)-triphosphatase</fullName>
        <ecNumber evidence="7">3.6.1.29</ecNumber>
    </recommendedName>
</protein>
<dbReference type="PROSITE" id="PS00892">
    <property type="entry name" value="HIT_1"/>
    <property type="match status" value="1"/>
</dbReference>
<dbReference type="InterPro" id="IPR019808">
    <property type="entry name" value="Histidine_triad_CS"/>
</dbReference>
<keyword evidence="2 7" id="KW-0378">Hydrolase</keyword>
<evidence type="ECO:0000256" key="8">
    <source>
        <dbReference type="SAM" id="MobiDB-lite"/>
    </source>
</evidence>
<reference evidence="10 11" key="1">
    <citation type="submission" date="2016-07" db="EMBL/GenBank/DDBJ databases">
        <title>Pervasive Adenine N6-methylation of Active Genes in Fungi.</title>
        <authorList>
            <consortium name="DOE Joint Genome Institute"/>
            <person name="Mondo S.J."/>
            <person name="Dannebaum R.O."/>
            <person name="Kuo R.C."/>
            <person name="Labutti K."/>
            <person name="Haridas S."/>
            <person name="Kuo A."/>
            <person name="Salamov A."/>
            <person name="Ahrendt S.R."/>
            <person name="Lipzen A."/>
            <person name="Sullivan W."/>
            <person name="Andreopoulos W.B."/>
            <person name="Clum A."/>
            <person name="Lindquist E."/>
            <person name="Daum C."/>
            <person name="Ramamoorthy G.K."/>
            <person name="Gryganskyi A."/>
            <person name="Culley D."/>
            <person name="Magnuson J.K."/>
            <person name="James T.Y."/>
            <person name="O'Malley M.A."/>
            <person name="Stajich J.E."/>
            <person name="Spatafora J.W."/>
            <person name="Visel A."/>
            <person name="Grigoriev I.V."/>
        </authorList>
    </citation>
    <scope>NUCLEOTIDE SEQUENCE [LARGE SCALE GENOMIC DNA]</scope>
    <source>
        <strain evidence="10 11">NRRL 2496</strain>
    </source>
</reference>
<dbReference type="PANTHER" id="PTHR46243">
    <property type="entry name" value="BIS(5'-ADENOSYL)-TRIPHOSPHATASE"/>
    <property type="match status" value="1"/>
</dbReference>
<gene>
    <name evidence="10" type="ORF">BCR43DRAFT_484476</name>
</gene>
<feature type="binding site" evidence="4">
    <location>
        <position position="31"/>
    </location>
    <ligand>
        <name>substrate</name>
    </ligand>
</feature>
<dbReference type="OMA" id="DAIYGMM"/>
<dbReference type="AlphaFoldDB" id="A0A1X2HKP1"/>
<dbReference type="InterPro" id="IPR039383">
    <property type="entry name" value="FHIT"/>
</dbReference>
<evidence type="ECO:0000313" key="11">
    <source>
        <dbReference type="Proteomes" id="UP000242180"/>
    </source>
</evidence>